<sequence length="46" mass="5434">MDIEPIDFDAYYENAPIDPFPILDHRSSLDIRINQANFSWNSTDYI</sequence>
<proteinExistence type="predicted"/>
<evidence type="ECO:0000313" key="2">
    <source>
        <dbReference type="Proteomes" id="UP000663848"/>
    </source>
</evidence>
<reference evidence="1" key="1">
    <citation type="submission" date="2021-02" db="EMBL/GenBank/DDBJ databases">
        <authorList>
            <person name="Nowell W R."/>
        </authorList>
    </citation>
    <scope>NUCLEOTIDE SEQUENCE</scope>
</reference>
<protein>
    <submittedName>
        <fullName evidence="1">Uncharacterized protein</fullName>
    </submittedName>
</protein>
<comment type="caution">
    <text evidence="1">The sequence shown here is derived from an EMBL/GenBank/DDBJ whole genome shotgun (WGS) entry which is preliminary data.</text>
</comment>
<dbReference type="EMBL" id="CAJOBR010053806">
    <property type="protein sequence ID" value="CAF5057065.1"/>
    <property type="molecule type" value="Genomic_DNA"/>
</dbReference>
<accession>A0A822CYP3</accession>
<organism evidence="1 2">
    <name type="scientific">Rotaria socialis</name>
    <dbReference type="NCBI Taxonomy" id="392032"/>
    <lineage>
        <taxon>Eukaryota</taxon>
        <taxon>Metazoa</taxon>
        <taxon>Spiralia</taxon>
        <taxon>Gnathifera</taxon>
        <taxon>Rotifera</taxon>
        <taxon>Eurotatoria</taxon>
        <taxon>Bdelloidea</taxon>
        <taxon>Philodinida</taxon>
        <taxon>Philodinidae</taxon>
        <taxon>Rotaria</taxon>
    </lineage>
</organism>
<dbReference type="Proteomes" id="UP000663848">
    <property type="component" value="Unassembled WGS sequence"/>
</dbReference>
<gene>
    <name evidence="1" type="ORF">QYT958_LOCUS42425</name>
</gene>
<name>A0A822CYP3_9BILA</name>
<dbReference type="AlphaFoldDB" id="A0A822CYP3"/>
<feature type="non-terminal residue" evidence="1">
    <location>
        <position position="1"/>
    </location>
</feature>
<evidence type="ECO:0000313" key="1">
    <source>
        <dbReference type="EMBL" id="CAF5057065.1"/>
    </source>
</evidence>